<evidence type="ECO:0000313" key="2">
    <source>
        <dbReference type="Proteomes" id="UP001602013"/>
    </source>
</evidence>
<evidence type="ECO:0008006" key="3">
    <source>
        <dbReference type="Google" id="ProtNLM"/>
    </source>
</evidence>
<dbReference type="EMBL" id="JBIASD010000050">
    <property type="protein sequence ID" value="MFF3671618.1"/>
    <property type="molecule type" value="Genomic_DNA"/>
</dbReference>
<evidence type="ECO:0000313" key="1">
    <source>
        <dbReference type="EMBL" id="MFF3671618.1"/>
    </source>
</evidence>
<protein>
    <recommendedName>
        <fullName evidence="3">Abortive infection protein-like C-terminal domain-containing protein</fullName>
    </recommendedName>
</protein>
<name>A0ABW6T552_9ACTN</name>
<proteinExistence type="predicted"/>
<accession>A0ABW6T552</accession>
<reference evidence="1 2" key="1">
    <citation type="submission" date="2024-10" db="EMBL/GenBank/DDBJ databases">
        <title>The Natural Products Discovery Center: Release of the First 8490 Sequenced Strains for Exploring Actinobacteria Biosynthetic Diversity.</title>
        <authorList>
            <person name="Kalkreuter E."/>
            <person name="Kautsar S.A."/>
            <person name="Yang D."/>
            <person name="Bader C.D."/>
            <person name="Teijaro C.N."/>
            <person name="Fluegel L."/>
            <person name="Davis C.M."/>
            <person name="Simpson J.R."/>
            <person name="Lauterbach L."/>
            <person name="Steele A.D."/>
            <person name="Gui C."/>
            <person name="Meng S."/>
            <person name="Li G."/>
            <person name="Viehrig K."/>
            <person name="Ye F."/>
            <person name="Su P."/>
            <person name="Kiefer A.F."/>
            <person name="Nichols A."/>
            <person name="Cepeda A.J."/>
            <person name="Yan W."/>
            <person name="Fan B."/>
            <person name="Jiang Y."/>
            <person name="Adhikari A."/>
            <person name="Zheng C.-J."/>
            <person name="Schuster L."/>
            <person name="Cowan T.M."/>
            <person name="Smanski M.J."/>
            <person name="Chevrette M.G."/>
            <person name="De Carvalho L.P.S."/>
            <person name="Shen B."/>
        </authorList>
    </citation>
    <scope>NUCLEOTIDE SEQUENCE [LARGE SCALE GENOMIC DNA]</scope>
    <source>
        <strain evidence="1 2">NPDC002173</strain>
    </source>
</reference>
<keyword evidence="2" id="KW-1185">Reference proteome</keyword>
<comment type="caution">
    <text evidence="1">The sequence shown here is derived from an EMBL/GenBank/DDBJ whole genome shotgun (WGS) entry which is preliminary data.</text>
</comment>
<organism evidence="1 2">
    <name type="scientific">Microtetraspora malaysiensis</name>
    <dbReference type="NCBI Taxonomy" id="161358"/>
    <lineage>
        <taxon>Bacteria</taxon>
        <taxon>Bacillati</taxon>
        <taxon>Actinomycetota</taxon>
        <taxon>Actinomycetes</taxon>
        <taxon>Streptosporangiales</taxon>
        <taxon>Streptosporangiaceae</taxon>
        <taxon>Microtetraspora</taxon>
    </lineage>
</organism>
<dbReference type="RefSeq" id="WP_387417786.1">
    <property type="nucleotide sequence ID" value="NZ_JBIASD010000050.1"/>
</dbReference>
<sequence>MAGKPEALDQASWGRFKILVRLKKAVGDNDRPLIDRPLIVGSAKELVEATARVFFQVRGHPAGSGEDYNKVLTAAQRAIEHQPGPGIAVDSADRQAAESARKVAGLLRELRNTYGTGHGRSTLQPVEDEVLETCVDGALLWTRWVLRRLQFLLVGALQPLINDLRIGTFIPDDQRALGVAVGQRAASNTFTVRIDGVEACAMSQDDAIWPLAYREGVVEGLFIDQFGQLNVDESVYGVRLAAEVLLPHLRLHGVLLREENARQVWSEIADYLESMSTAYVFAQENGS</sequence>
<dbReference type="Proteomes" id="UP001602013">
    <property type="component" value="Unassembled WGS sequence"/>
</dbReference>
<gene>
    <name evidence="1" type="ORF">ACFYXI_39150</name>
</gene>